<evidence type="ECO:0000313" key="2">
    <source>
        <dbReference type="EMBL" id="RSL71938.1"/>
    </source>
</evidence>
<organism evidence="2 3">
    <name type="scientific">Fusarium duplospermum</name>
    <dbReference type="NCBI Taxonomy" id="1325734"/>
    <lineage>
        <taxon>Eukaryota</taxon>
        <taxon>Fungi</taxon>
        <taxon>Dikarya</taxon>
        <taxon>Ascomycota</taxon>
        <taxon>Pezizomycotina</taxon>
        <taxon>Sordariomycetes</taxon>
        <taxon>Hypocreomycetidae</taxon>
        <taxon>Hypocreales</taxon>
        <taxon>Nectriaceae</taxon>
        <taxon>Fusarium</taxon>
        <taxon>Fusarium solani species complex</taxon>
    </lineage>
</organism>
<dbReference type="STRING" id="1325734.A0A428R317"/>
<feature type="compositionally biased region" description="Basic and acidic residues" evidence="1">
    <location>
        <begin position="344"/>
        <end position="356"/>
    </location>
</feature>
<feature type="compositionally biased region" description="Basic and acidic residues" evidence="1">
    <location>
        <begin position="408"/>
        <end position="417"/>
    </location>
</feature>
<feature type="region of interest" description="Disordered" evidence="1">
    <location>
        <begin position="270"/>
        <end position="433"/>
    </location>
</feature>
<feature type="compositionally biased region" description="Polar residues" evidence="1">
    <location>
        <begin position="383"/>
        <end position="399"/>
    </location>
</feature>
<comment type="caution">
    <text evidence="2">The sequence shown here is derived from an EMBL/GenBank/DDBJ whole genome shotgun (WGS) entry which is preliminary data.</text>
</comment>
<keyword evidence="3" id="KW-1185">Reference proteome</keyword>
<feature type="region of interest" description="Disordered" evidence="1">
    <location>
        <begin position="46"/>
        <end position="77"/>
    </location>
</feature>
<evidence type="ECO:0000313" key="3">
    <source>
        <dbReference type="Proteomes" id="UP000288168"/>
    </source>
</evidence>
<proteinExistence type="predicted"/>
<evidence type="ECO:0000256" key="1">
    <source>
        <dbReference type="SAM" id="MobiDB-lite"/>
    </source>
</evidence>
<gene>
    <name evidence="2" type="ORF">CEP54_001064</name>
</gene>
<reference evidence="2 3" key="1">
    <citation type="submission" date="2017-06" db="EMBL/GenBank/DDBJ databases">
        <title>Comparative genomic analysis of Ambrosia Fusariam Clade fungi.</title>
        <authorList>
            <person name="Stajich J.E."/>
            <person name="Carrillo J."/>
            <person name="Kijimoto T."/>
            <person name="Eskalen A."/>
            <person name="O'Donnell K."/>
            <person name="Kasson M."/>
        </authorList>
    </citation>
    <scope>NUCLEOTIDE SEQUENCE [LARGE SCALE GENOMIC DNA]</scope>
    <source>
        <strain evidence="2 3">NRRL62584</strain>
    </source>
</reference>
<sequence length="433" mass="48801">MRAGRRQTQPWDDYFDIRGNAYNNVRNYWIEQGIWRKAWDEPSAEEGEVRANEPDPRFCKPDATSSQPGCNWGHEDGGPEPDAAQEFERDLHRTVYTLRGVKIVNDEVLHPVLFVQEALEGPNYLIPYPTPPNSEASRPYRQFLYQIVKEREWIKDEMDFKIRYRPYNFDLDAMAYETVKHNWTDGGLWNPEWKELPGGTWLHEEPIQEEDKAEYVAPVDDSGEERKRFVWVRGSGKLPSDVIDDWLEVPLAERRDPLTGELRYPEAAQACADDTQGSEPPSAATLGSQVQDQPPERHGEASSEGGGKSKLGKRKSDDLDEQPPKRPRRNPRRSSQEASGPAGTDKESPAPKDVITKRAKGGNVGAVSSPYHRSPGIVEERGQQTSDAAQGGISTSGQTRPAKRGRPRRGDEDDKPGSPKRQKKSGNHGRGKK</sequence>
<dbReference type="OrthoDB" id="5401786at2759"/>
<dbReference type="Proteomes" id="UP000288168">
    <property type="component" value="Unassembled WGS sequence"/>
</dbReference>
<dbReference type="EMBL" id="NKCI01000005">
    <property type="protein sequence ID" value="RSL71938.1"/>
    <property type="molecule type" value="Genomic_DNA"/>
</dbReference>
<name>A0A428R317_9HYPO</name>
<dbReference type="AlphaFoldDB" id="A0A428R317"/>
<accession>A0A428R317</accession>
<feature type="compositionally biased region" description="Polar residues" evidence="1">
    <location>
        <begin position="275"/>
        <end position="292"/>
    </location>
</feature>
<feature type="compositionally biased region" description="Basic residues" evidence="1">
    <location>
        <begin position="418"/>
        <end position="433"/>
    </location>
</feature>
<feature type="compositionally biased region" description="Basic and acidic residues" evidence="1">
    <location>
        <begin position="47"/>
        <end position="60"/>
    </location>
</feature>
<protein>
    <submittedName>
        <fullName evidence="2">Uncharacterized protein</fullName>
    </submittedName>
</protein>